<dbReference type="PATRIC" id="fig|1398.22.peg.1471"/>
<protein>
    <submittedName>
        <fullName evidence="2">Putative gamma-glutamyltransferase</fullName>
    </submittedName>
</protein>
<dbReference type="InterPro" id="IPR052896">
    <property type="entry name" value="GGT-like_enzyme"/>
</dbReference>
<dbReference type="EMBL" id="LRPN01000047">
    <property type="protein sequence ID" value="KWZ82977.1"/>
    <property type="molecule type" value="Genomic_DNA"/>
</dbReference>
<dbReference type="Pfam" id="PF01019">
    <property type="entry name" value="G_glu_transpept"/>
    <property type="match status" value="1"/>
</dbReference>
<organism evidence="2 3">
    <name type="scientific">Heyndrickxia coagulans</name>
    <name type="common">Weizmannia coagulans</name>
    <dbReference type="NCBI Taxonomy" id="1398"/>
    <lineage>
        <taxon>Bacteria</taxon>
        <taxon>Bacillati</taxon>
        <taxon>Bacillota</taxon>
        <taxon>Bacilli</taxon>
        <taxon>Bacillales</taxon>
        <taxon>Bacillaceae</taxon>
        <taxon>Heyndrickxia</taxon>
    </lineage>
</organism>
<gene>
    <name evidence="2" type="ORF">HMPREF3213_01462</name>
</gene>
<dbReference type="PANTHER" id="PTHR43881">
    <property type="entry name" value="GAMMA-GLUTAMYLTRANSPEPTIDASE (AFU_ORTHOLOGUE AFUA_4G13580)"/>
    <property type="match status" value="1"/>
</dbReference>
<dbReference type="PANTHER" id="PTHR43881:SF1">
    <property type="entry name" value="GAMMA-GLUTAMYLTRANSPEPTIDASE (AFU_ORTHOLOGUE AFUA_4G13580)"/>
    <property type="match status" value="1"/>
</dbReference>
<proteinExistence type="predicted"/>
<dbReference type="InterPro" id="IPR043137">
    <property type="entry name" value="GGT_ssub_C"/>
</dbReference>
<keyword evidence="2" id="KW-0808">Transferase</keyword>
<dbReference type="Gene3D" id="3.60.20.40">
    <property type="match status" value="1"/>
</dbReference>
<dbReference type="Gene3D" id="1.10.246.230">
    <property type="match status" value="1"/>
</dbReference>
<feature type="region of interest" description="Disordered" evidence="1">
    <location>
        <begin position="1"/>
        <end position="55"/>
    </location>
</feature>
<comment type="caution">
    <text evidence="2">The sequence shown here is derived from an EMBL/GenBank/DDBJ whole genome shotgun (WGS) entry which is preliminary data.</text>
</comment>
<dbReference type="InterPro" id="IPR029055">
    <property type="entry name" value="Ntn_hydrolases_N"/>
</dbReference>
<feature type="compositionally biased region" description="Basic and acidic residues" evidence="1">
    <location>
        <begin position="27"/>
        <end position="37"/>
    </location>
</feature>
<name>A0A133KTY4_HEYCO</name>
<evidence type="ECO:0000256" key="1">
    <source>
        <dbReference type="SAM" id="MobiDB-lite"/>
    </source>
</evidence>
<accession>A0A133KTY4</accession>
<evidence type="ECO:0000313" key="2">
    <source>
        <dbReference type="EMBL" id="KWZ82977.1"/>
    </source>
</evidence>
<dbReference type="SUPFAM" id="SSF56235">
    <property type="entry name" value="N-terminal nucleophile aminohydrolases (Ntn hydrolases)"/>
    <property type="match status" value="1"/>
</dbReference>
<dbReference type="Proteomes" id="UP000070376">
    <property type="component" value="Unassembled WGS sequence"/>
</dbReference>
<reference evidence="3" key="1">
    <citation type="submission" date="2016-01" db="EMBL/GenBank/DDBJ databases">
        <authorList>
            <person name="Mitreva M."/>
            <person name="Pepin K.H."/>
            <person name="Mihindukulasuriya K.A."/>
            <person name="Fulton R."/>
            <person name="Fronick C."/>
            <person name="O'Laughlin M."/>
            <person name="Miner T."/>
            <person name="Herter B."/>
            <person name="Rosa B.A."/>
            <person name="Cordes M."/>
            <person name="Tomlinson C."/>
            <person name="Wollam A."/>
            <person name="Palsikar V.B."/>
            <person name="Mardis E.R."/>
            <person name="Wilson R.K."/>
        </authorList>
    </citation>
    <scope>NUCLEOTIDE SEQUENCE [LARGE SCALE GENOMIC DNA]</scope>
    <source>
        <strain evidence="3">GED7749B</strain>
    </source>
</reference>
<sequence length="603" mass="65744">MLQWTRPRQKGENEPVPMFRIEKKKGKQEARKARMADWKPGGGQPARHPLAGKASAGTDISIRGGKMMDLDYLYHPYVSTRNTVFAKKGMVATSQPLAAQAGLEVLQKGGNAIDAAIAAAAALTVVEPASNGIGSDAFAIVWTGGKLHGLNASGPAPQSISIEAVKKQGYEKMPAYGVVPITVPGAPAAWAALSEKFGRLPLADVVQPAIRYAEEGYPLSPVLGKYWERAFRQFQTIFKEEMFRPWFDTFAPDGRAPAIGEVWKSPGHAAALKEIAETKAESFYRGPLAEKISACIRKWGGFLSREDLEAYHPEWVEPISASYRGYEVWEMPPNGQGLVALMALNIAQGFEFREKECVDTYHKQIEAMKLAFTDGKAFITDAGEMKADIAHLLSEGYAANRRRLIGDLALDPEPYELPKSGTVYLAAADGEGNMVSYIQSNYMGFGSGIVVPGTGIALQNRGHDFSLDETHVNALKPGKKTYHTIIPGFLTKDGEAVGPFGVMGGYMQPQGHFQVIMNTIDFHLHPQQALDAPRWQWTEGKKVLVEPHFPNHLVQGLIRKGHDVQVAADTGGFGRGQIIWRNLDTGVLMGGTESRADGMVAAW</sequence>
<dbReference type="AlphaFoldDB" id="A0A133KTY4"/>
<evidence type="ECO:0000313" key="3">
    <source>
        <dbReference type="Proteomes" id="UP000070376"/>
    </source>
</evidence>
<dbReference type="GO" id="GO:0016740">
    <property type="term" value="F:transferase activity"/>
    <property type="evidence" value="ECO:0007669"/>
    <property type="project" value="UniProtKB-KW"/>
</dbReference>
<dbReference type="PRINTS" id="PR01210">
    <property type="entry name" value="GGTRANSPTASE"/>
</dbReference>